<reference evidence="3" key="1">
    <citation type="journal article" date="2019" name="Int. J. Syst. Evol. Microbiol.">
        <title>The Global Catalogue of Microorganisms (GCM) 10K type strain sequencing project: providing services to taxonomists for standard genome sequencing and annotation.</title>
        <authorList>
            <consortium name="The Broad Institute Genomics Platform"/>
            <consortium name="The Broad Institute Genome Sequencing Center for Infectious Disease"/>
            <person name="Wu L."/>
            <person name="Ma J."/>
        </authorList>
    </citation>
    <scope>NUCLEOTIDE SEQUENCE [LARGE SCALE GENOMIC DNA]</scope>
    <source>
        <strain evidence="3">CCM 7043</strain>
    </source>
</reference>
<evidence type="ECO:0000313" key="3">
    <source>
        <dbReference type="Proteomes" id="UP001597114"/>
    </source>
</evidence>
<dbReference type="EMBL" id="JBHUCO010000006">
    <property type="protein sequence ID" value="MFD1517041.1"/>
    <property type="molecule type" value="Genomic_DNA"/>
</dbReference>
<name>A0ABW4ENC4_9PSEU</name>
<comment type="caution">
    <text evidence="2">The sequence shown here is derived from an EMBL/GenBank/DDBJ whole genome shotgun (WGS) entry which is preliminary data.</text>
</comment>
<protein>
    <submittedName>
        <fullName evidence="2">App1 family protein</fullName>
    </submittedName>
</protein>
<feature type="domain" description="Phosphatidate phosphatase APP1 catalytic" evidence="1">
    <location>
        <begin position="160"/>
        <end position="315"/>
    </location>
</feature>
<dbReference type="Proteomes" id="UP001597114">
    <property type="component" value="Unassembled WGS sequence"/>
</dbReference>
<evidence type="ECO:0000259" key="1">
    <source>
        <dbReference type="Pfam" id="PF09949"/>
    </source>
</evidence>
<evidence type="ECO:0000313" key="2">
    <source>
        <dbReference type="EMBL" id="MFD1517041.1"/>
    </source>
</evidence>
<keyword evidence="3" id="KW-1185">Reference proteome</keyword>
<dbReference type="InterPro" id="IPR019236">
    <property type="entry name" value="APP1_cat"/>
</dbReference>
<organism evidence="2 3">
    <name type="scientific">Pseudonocardia yunnanensis</name>
    <dbReference type="NCBI Taxonomy" id="58107"/>
    <lineage>
        <taxon>Bacteria</taxon>
        <taxon>Bacillati</taxon>
        <taxon>Actinomycetota</taxon>
        <taxon>Actinomycetes</taxon>
        <taxon>Pseudonocardiales</taxon>
        <taxon>Pseudonocardiaceae</taxon>
        <taxon>Pseudonocardia</taxon>
    </lineage>
</organism>
<dbReference type="RefSeq" id="WP_344729171.1">
    <property type="nucleotide sequence ID" value="NZ_BAAAUS010000059.1"/>
</dbReference>
<dbReference type="Pfam" id="PF09949">
    <property type="entry name" value="APP1_cat"/>
    <property type="match status" value="1"/>
</dbReference>
<sequence length="374" mass="39857">MTDSGKLIIAAALRVEDAVESAVRAVARLRGRRHPVIIPFIGHGTTRRARVGARLVLGREAVAPSVLEAAEGGDAPTPQSRRAVLRASIARFLTAEVPDAEVTLHLPGGDVVVRTDRDGYVDHEVELPDVDPGWLEVGLTGPAGAGATARVLITDPEARIGLVSDVDDTIVHTGLTRGLEFLRVTLLTDVSERTPLPGAAALYRALVTPPADEPARPVFYVSTSPWNLHEMLLQFVGLRGFPLGPLLLTDWGPSHTGLFRIGAQAHKLGLVRRLLDEHPHLRLILIGDSGQEDPEIYATIARAIPQRVAAVYIRRTTGADPVRIRQVDTLAAEITAAGVPMLAVDDSAQIAAHAAALGLLDEDAVATVRAELAH</sequence>
<dbReference type="PANTHER" id="PTHR28208:SF3">
    <property type="entry name" value="PHOSPHATIDATE PHOSPHATASE APP1"/>
    <property type="match status" value="1"/>
</dbReference>
<gene>
    <name evidence="2" type="ORF">ACFSJD_06065</name>
</gene>
<dbReference type="InterPro" id="IPR052935">
    <property type="entry name" value="Mg2+_PAP"/>
</dbReference>
<proteinExistence type="predicted"/>
<dbReference type="PANTHER" id="PTHR28208">
    <property type="entry name" value="PHOSPHATIDATE PHOSPHATASE APP1"/>
    <property type="match status" value="1"/>
</dbReference>
<accession>A0ABW4ENC4</accession>